<dbReference type="InParanoid" id="A0A1X7V2V0"/>
<feature type="domain" description="Ig-like" evidence="5">
    <location>
        <begin position="761"/>
        <end position="901"/>
    </location>
</feature>
<dbReference type="Pfam" id="PF07679">
    <property type="entry name" value="I-set"/>
    <property type="match status" value="1"/>
</dbReference>
<dbReference type="InterPro" id="IPR003961">
    <property type="entry name" value="FN3_dom"/>
</dbReference>
<feature type="chain" id="PRO_5012914374" description="Protein-tyrosine-phosphatase" evidence="4">
    <location>
        <begin position="21"/>
        <end position="1809"/>
    </location>
</feature>
<feature type="domain" description="Ig-like" evidence="5">
    <location>
        <begin position="568"/>
        <end position="647"/>
    </location>
</feature>
<dbReference type="Pfam" id="PF00047">
    <property type="entry name" value="ig"/>
    <property type="match status" value="2"/>
</dbReference>
<dbReference type="InterPro" id="IPR013098">
    <property type="entry name" value="Ig_I-set"/>
</dbReference>
<feature type="domain" description="Ig-like" evidence="5">
    <location>
        <begin position="371"/>
        <end position="456"/>
    </location>
</feature>
<dbReference type="InterPro" id="IPR003598">
    <property type="entry name" value="Ig_sub2"/>
</dbReference>
<dbReference type="SMART" id="SM00409">
    <property type="entry name" value="IG"/>
    <property type="match status" value="9"/>
</dbReference>
<dbReference type="GO" id="GO:0016020">
    <property type="term" value="C:membrane"/>
    <property type="evidence" value="ECO:0007669"/>
    <property type="project" value="UniProtKB-ARBA"/>
</dbReference>
<keyword evidence="3" id="KW-0472">Membrane</keyword>
<dbReference type="InterPro" id="IPR013151">
    <property type="entry name" value="Immunoglobulin_dom"/>
</dbReference>
<dbReference type="SMART" id="SM00408">
    <property type="entry name" value="IGc2"/>
    <property type="match status" value="4"/>
</dbReference>
<evidence type="ECO:0000313" key="7">
    <source>
        <dbReference type="EnsemblMetazoa" id="Aqu2.1.33892_001"/>
    </source>
</evidence>
<feature type="domain" description="Ig-like" evidence="5">
    <location>
        <begin position="1024"/>
        <end position="1099"/>
    </location>
</feature>
<keyword evidence="3" id="KW-1133">Transmembrane helix</keyword>
<feature type="transmembrane region" description="Helical" evidence="3">
    <location>
        <begin position="1725"/>
        <end position="1752"/>
    </location>
</feature>
<dbReference type="InterPro" id="IPR003599">
    <property type="entry name" value="Ig_sub"/>
</dbReference>
<dbReference type="CDD" id="cd00096">
    <property type="entry name" value="Ig"/>
    <property type="match status" value="3"/>
</dbReference>
<feature type="domain" description="Fibronectin type-III" evidence="6">
    <location>
        <begin position="1237"/>
        <end position="1342"/>
    </location>
</feature>
<keyword evidence="2" id="KW-1015">Disulfide bond</keyword>
<dbReference type="PANTHER" id="PTHR44170:SF6">
    <property type="entry name" value="CONTACTIN"/>
    <property type="match status" value="1"/>
</dbReference>
<dbReference type="InterPro" id="IPR036116">
    <property type="entry name" value="FN3_sf"/>
</dbReference>
<dbReference type="SUPFAM" id="SSF49265">
    <property type="entry name" value="Fibronectin type III"/>
    <property type="match status" value="3"/>
</dbReference>
<dbReference type="GO" id="GO:0098609">
    <property type="term" value="P:cell-cell adhesion"/>
    <property type="evidence" value="ECO:0007669"/>
    <property type="project" value="TreeGrafter"/>
</dbReference>
<keyword evidence="3" id="KW-0812">Transmembrane</keyword>
<evidence type="ECO:0000259" key="6">
    <source>
        <dbReference type="PROSITE" id="PS50853"/>
    </source>
</evidence>
<dbReference type="PROSITE" id="PS50853">
    <property type="entry name" value="FN3"/>
    <property type="match status" value="4"/>
</dbReference>
<dbReference type="SMART" id="SM00060">
    <property type="entry name" value="FN3"/>
    <property type="match status" value="5"/>
</dbReference>
<keyword evidence="4" id="KW-0732">Signal</keyword>
<dbReference type="SUPFAM" id="SSF48726">
    <property type="entry name" value="Immunoglobulin"/>
    <property type="match status" value="5"/>
</dbReference>
<feature type="domain" description="Fibronectin type-III" evidence="6">
    <location>
        <begin position="1630"/>
        <end position="1721"/>
    </location>
</feature>
<sequence>MKAWCFLPYALLLIAVDSYAADDCNISLNGSNVTEARLSVGDSIVLECNCQSDWKQNEDYIINDSHHYITSGSTLNILAVRSTDSDTYVESVFIRNPLLCVNELALLECVVTLNTVIGSHLSVLNITWFYNGTYIPTNNITRNDEEYLYISTLQLLSVNDANSGEYACAANVIESERIIVGYTTANVRAKPVVHIMTESLFLYPGDDAVINCSSSVGSYTIIGPNLISSNQPVTINSFSYENESDYNCSSSNVCGENFELLTIQMLVPNVTISGNYTSLRVGSSTDIECETVPSIPNAVIKWQDVSSFNSYSYENVLTIDPVLLSNDNKTFTCVVSSDLISRNLMESIIITIIDTGVSSVSIKFNSSYIIGEQVLLQCSINLTNAIGPNISSLNIKWFKSEEVIRDYIMHDLALPSSVFHSSLTIPSVSFNDAGVYNCTASLTGSQSDEPTTDSMALCLKVLYDDNPDTVTNLALGYSAAIDCVNISSLAEITIKWRDESGNIITSNNTLVFPSVLPSLNDTMYSCTAEVNTNPDSCPHSENKTVKVTVKETYIERVDIVSHESFLISSTVNIECTIILNTPVGPGIQPNVTWYYDATDITLSGSLLRNNDIVFISTLTIDSIQVSDAGVYHCNAGIDSNVTTSNISVCVTVNETLPSVTEELSLGQYYSIDCITGTVPTGVSPSDAGEYQCRASIDGNDTIISNLTNLCVQVPGSVITIDDSYTDLTIGNISEYDCASGYRQSGVIIQWRSPTGTLLTNPLMLTVNQSVTYTCIIRVEANNCQNSLTKNVTFEIRDTLQQLKCNSTTNTDIDINGTDISSIVQISWYKYNGRSIESIKISASSSGVSISSTVPINNTLFQSTLIFSPITSSTPDSTLGNYTCIAWIVDESGRNETSNDVQVLMKINNSRDLVSFNQLHSLYTAGDDLVINCTITPYEMSPSLSTFATIELIHNKASVVESIITSNEYTNITISKDFNGVKLSDAGTYTCQYYLKYSNFTFVLPSEMKTDDIDLFVMIPNNNSPLISLFPDEQYYDVGSNVTLTCSVNYPPPDSHIDVSTSLNISLFLGDDTLIRQSFTNIITYELNNLQLRDATLYTCSYFISSDNDSSFILNSESTNKSIELVVRKIEVNINSSHVVLLDYPPYNNASITCSLMYEPLNQFTDNELQNWFYQTNSTNVTLSLDEQTNQIFQKEVRYTRPGISLYECGVMLLIEGKESNYSNSINITVKGPGLPNKPINMTSVVLNTTSVRIEWVVTSVTYSPEIYTVHYESLSCYHNGSFSINGSTSVEVFTQESNTPYSLTIDGLKPGIKYTYYIASKNTEGHVNTTNGTFTLLETTPDGVPLKFETYNITAYEMTFTWLPPLECFRNGDIIKYSLSCSFNNATHSDIQQSLQHQITSKRENRFTLHNLYPFTNYTCHLAAANGIGEGPAASLNVTTLEASPESEPENLTIISTSSSSLVLTWSKPIQPNGIIVKYTINCSSGIFDNETIDNIVVLNGLVPYTNYTCSVSAHTRIGVGPAAIVTGQTDESTPEAISSSSIAFNDTLILFNWMKPLVTNGQILYYQINLTVSSTTVKTLQSNGSNYITIESDPFVPYQLSIAGYTSKGRGELWVSSVFFSKEGIPPNGPENVTAVWINSTTVKVTWLPLTLAEARGFITRYSVYAGNTGIANVSNDSSIAYIDSLNPMLQYSISVSASTKVGESSNNSVILLPAYVVGTSSNWLPLVIGAGGGGCAVAICICCTIIVCFCCRRRSRRKNPTKTEEAVELYSYITKITTDSVDNDYHYIAAPLVCQNEAAIVAQELRG</sequence>
<dbReference type="Gene3D" id="2.60.40.10">
    <property type="entry name" value="Immunoglobulins"/>
    <property type="match status" value="9"/>
</dbReference>
<evidence type="ECO:0000259" key="5">
    <source>
        <dbReference type="PROSITE" id="PS50835"/>
    </source>
</evidence>
<keyword evidence="1" id="KW-0677">Repeat</keyword>
<protein>
    <recommendedName>
        <fullName evidence="8">Protein-tyrosine-phosphatase</fullName>
    </recommendedName>
</protein>
<name>A0A1X7V2V0_AMPQE</name>
<organism evidence="7">
    <name type="scientific">Amphimedon queenslandica</name>
    <name type="common">Sponge</name>
    <dbReference type="NCBI Taxonomy" id="400682"/>
    <lineage>
        <taxon>Eukaryota</taxon>
        <taxon>Metazoa</taxon>
        <taxon>Porifera</taxon>
        <taxon>Demospongiae</taxon>
        <taxon>Heteroscleromorpha</taxon>
        <taxon>Haplosclerida</taxon>
        <taxon>Niphatidae</taxon>
        <taxon>Amphimedon</taxon>
    </lineage>
</organism>
<dbReference type="PROSITE" id="PS50835">
    <property type="entry name" value="IG_LIKE"/>
    <property type="match status" value="7"/>
</dbReference>
<feature type="domain" description="Ig-like" evidence="5">
    <location>
        <begin position="476"/>
        <end position="546"/>
    </location>
</feature>
<dbReference type="InterPro" id="IPR036179">
    <property type="entry name" value="Ig-like_dom_sf"/>
</dbReference>
<feature type="domain" description="Ig-like" evidence="5">
    <location>
        <begin position="268"/>
        <end position="351"/>
    </location>
</feature>
<dbReference type="Pfam" id="PF00041">
    <property type="entry name" value="fn3"/>
    <property type="match status" value="3"/>
</dbReference>
<evidence type="ECO:0000256" key="3">
    <source>
        <dbReference type="SAM" id="Phobius"/>
    </source>
</evidence>
<dbReference type="InterPro" id="IPR007110">
    <property type="entry name" value="Ig-like_dom"/>
</dbReference>
<feature type="domain" description="Fibronectin type-III" evidence="6">
    <location>
        <begin position="1448"/>
        <end position="1537"/>
    </location>
</feature>
<dbReference type="PANTHER" id="PTHR44170">
    <property type="entry name" value="PROTEIN SIDEKICK"/>
    <property type="match status" value="1"/>
</dbReference>
<feature type="signal peptide" evidence="4">
    <location>
        <begin position="1"/>
        <end position="20"/>
    </location>
</feature>
<evidence type="ECO:0000256" key="2">
    <source>
        <dbReference type="ARBA" id="ARBA00023157"/>
    </source>
</evidence>
<evidence type="ECO:0000256" key="4">
    <source>
        <dbReference type="SAM" id="SignalP"/>
    </source>
</evidence>
<feature type="domain" description="Ig-like" evidence="5">
    <location>
        <begin position="107"/>
        <end position="180"/>
    </location>
</feature>
<dbReference type="InterPro" id="IPR013783">
    <property type="entry name" value="Ig-like_fold"/>
</dbReference>
<dbReference type="OrthoDB" id="6234674at2759"/>
<reference evidence="7" key="1">
    <citation type="submission" date="2017-05" db="UniProtKB">
        <authorList>
            <consortium name="EnsemblMetazoa"/>
        </authorList>
    </citation>
    <scope>IDENTIFICATION</scope>
</reference>
<dbReference type="EnsemblMetazoa" id="Aqu2.1.33892_001">
    <property type="protein sequence ID" value="Aqu2.1.33892_001"/>
    <property type="gene ID" value="Aqu2.1.33892"/>
</dbReference>
<proteinExistence type="predicted"/>
<accession>A0A1X7V2V0</accession>
<feature type="domain" description="Fibronectin type-III" evidence="6">
    <location>
        <begin position="1344"/>
        <end position="1444"/>
    </location>
</feature>
<dbReference type="CDD" id="cd00063">
    <property type="entry name" value="FN3"/>
    <property type="match status" value="4"/>
</dbReference>
<evidence type="ECO:0000256" key="1">
    <source>
        <dbReference type="ARBA" id="ARBA00022737"/>
    </source>
</evidence>
<evidence type="ECO:0008006" key="8">
    <source>
        <dbReference type="Google" id="ProtNLM"/>
    </source>
</evidence>